<dbReference type="SMART" id="SM00242">
    <property type="entry name" value="MYSc"/>
    <property type="match status" value="1"/>
</dbReference>
<dbReference type="GO" id="GO:0016020">
    <property type="term" value="C:membrane"/>
    <property type="evidence" value="ECO:0007669"/>
    <property type="project" value="TreeGrafter"/>
</dbReference>
<evidence type="ECO:0000259" key="10">
    <source>
        <dbReference type="PROSITE" id="PS51456"/>
    </source>
</evidence>
<dbReference type="FunFam" id="3.40.850.10:FF:000024">
    <property type="entry name" value="Myosin heavy chain, isoform J"/>
    <property type="match status" value="1"/>
</dbReference>
<dbReference type="FunFam" id="1.10.10.820:FF:000001">
    <property type="entry name" value="Myosin heavy chain"/>
    <property type="match status" value="1"/>
</dbReference>
<dbReference type="Pfam" id="PF00063">
    <property type="entry name" value="Myosin_head"/>
    <property type="match status" value="1"/>
</dbReference>
<feature type="domain" description="Myosin N-terminal SH3-like" evidence="11">
    <location>
        <begin position="19"/>
        <end position="86"/>
    </location>
</feature>
<dbReference type="PANTHER" id="PTHR13140:SF857">
    <property type="entry name" value="MYOSIN-11"/>
    <property type="match status" value="1"/>
</dbReference>
<evidence type="ECO:0000256" key="6">
    <source>
        <dbReference type="ARBA" id="ARBA00023175"/>
    </source>
</evidence>
<evidence type="ECO:0000256" key="2">
    <source>
        <dbReference type="ARBA" id="ARBA00022741"/>
    </source>
</evidence>
<dbReference type="Pfam" id="PF02736">
    <property type="entry name" value="Myosin_N"/>
    <property type="match status" value="1"/>
</dbReference>
<dbReference type="SUPFAM" id="SSF50084">
    <property type="entry name" value="Myosin S1 fragment, N-terminal domain"/>
    <property type="match status" value="1"/>
</dbReference>
<reference evidence="12 13" key="2">
    <citation type="submission" date="2018-11" db="EMBL/GenBank/DDBJ databases">
        <authorList>
            <consortium name="Pathogen Informatics"/>
        </authorList>
    </citation>
    <scope>NUCLEOTIDE SEQUENCE [LARGE SCALE GENOMIC DNA]</scope>
</reference>
<evidence type="ECO:0000256" key="9">
    <source>
        <dbReference type="SAM" id="Coils"/>
    </source>
</evidence>
<dbReference type="Gene3D" id="2.30.30.360">
    <property type="entry name" value="Myosin S1 fragment, N-terminal"/>
    <property type="match status" value="1"/>
</dbReference>
<proteinExistence type="inferred from homology"/>
<evidence type="ECO:0000313" key="12">
    <source>
        <dbReference type="EMBL" id="VDL69892.1"/>
    </source>
</evidence>
<keyword evidence="7 8" id="KW-0009">Actin-binding</keyword>
<dbReference type="Gene3D" id="1.20.58.530">
    <property type="match status" value="1"/>
</dbReference>
<dbReference type="Gene3D" id="1.10.10.820">
    <property type="match status" value="1"/>
</dbReference>
<feature type="binding site" evidence="8">
    <location>
        <begin position="183"/>
        <end position="190"/>
    </location>
    <ligand>
        <name>ATP</name>
        <dbReference type="ChEBI" id="CHEBI:30616"/>
    </ligand>
</feature>
<keyword evidence="5 8" id="KW-0518">Myosin</keyword>
<dbReference type="InterPro" id="IPR001609">
    <property type="entry name" value="Myosin_head_motor_dom-like"/>
</dbReference>
<feature type="coiled-coil region" evidence="9">
    <location>
        <begin position="1175"/>
        <end position="1647"/>
    </location>
</feature>
<keyword evidence="3 8" id="KW-0067">ATP-binding</keyword>
<dbReference type="SUPFAM" id="SSF52540">
    <property type="entry name" value="P-loop containing nucleoside triphosphate hydrolases"/>
    <property type="match status" value="1"/>
</dbReference>
<dbReference type="InterPro" id="IPR027417">
    <property type="entry name" value="P-loop_NTPase"/>
</dbReference>
<dbReference type="Pfam" id="PF01576">
    <property type="entry name" value="Myosin_tail_1"/>
    <property type="match status" value="1"/>
</dbReference>
<reference evidence="14" key="1">
    <citation type="submission" date="2017-02" db="UniProtKB">
        <authorList>
            <consortium name="WormBaseParasite"/>
        </authorList>
    </citation>
    <scope>IDENTIFICATION</scope>
</reference>
<dbReference type="Gene3D" id="4.10.270.10">
    <property type="entry name" value="Myosin, subunit A"/>
    <property type="match status" value="1"/>
</dbReference>
<dbReference type="InterPro" id="IPR004009">
    <property type="entry name" value="SH3_Myosin"/>
</dbReference>
<feature type="domain" description="Myosin motor" evidence="10">
    <location>
        <begin position="90"/>
        <end position="769"/>
    </location>
</feature>
<name>A0A0N4XUC5_NIPBR</name>
<dbReference type="GO" id="GO:0005863">
    <property type="term" value="C:striated muscle myosin thick filament"/>
    <property type="evidence" value="ECO:0007669"/>
    <property type="project" value="UniProtKB-ARBA"/>
</dbReference>
<dbReference type="STRING" id="27835.A0A0N4XUC5"/>
<dbReference type="GO" id="GO:0000146">
    <property type="term" value="F:microfilament motor activity"/>
    <property type="evidence" value="ECO:0007669"/>
    <property type="project" value="TreeGrafter"/>
</dbReference>
<keyword evidence="6 8" id="KW-0505">Motor protein</keyword>
<evidence type="ECO:0000313" key="14">
    <source>
        <dbReference type="WBParaSite" id="NBR_0000630201-mRNA-1"/>
    </source>
</evidence>
<evidence type="ECO:0000256" key="7">
    <source>
        <dbReference type="ARBA" id="ARBA00023203"/>
    </source>
</evidence>
<dbReference type="FunFam" id="1.20.5.370:FF:000008">
    <property type="entry name" value="Myosin heavy chain"/>
    <property type="match status" value="1"/>
</dbReference>
<evidence type="ECO:0000313" key="13">
    <source>
        <dbReference type="Proteomes" id="UP000271162"/>
    </source>
</evidence>
<dbReference type="FunFam" id="1.20.120.720:FF:000001">
    <property type="entry name" value="Myosin heavy chain, muscle"/>
    <property type="match status" value="1"/>
</dbReference>
<sequence length="1651" mass="190464">EQVEFHDLLSIQDQSQPYDSKKNVWIPDVEEGYLAAEIKSTKGDMVTVTVGDKEVRNHHTYTFMLDSNCYVLQKTLKKDLLQEMNPPKFEKTEDMSNLTFLNDASVLYNLRARYASMLIYTYSGLFCVVINPYKRLPIYTESVAKMFMGKRRTEMPPHLFAVSDEAYRNMLMDHENQSMLITGESGAGKTENTKKVIAYFATVGASQQEGQAKTDEKKVTLEDQIVQTNPVLEAFGNAKTVRNNNSSRFGKFIRIHFSKQGRLASCDIEHYLLEKSRVIRQAPGERCYHIFYQIFSDFKPELKKQLLLDKPLKEYWFVAQAELTIDGVNDTEEFQLTDEAFDILNFSQEEKMDCYRLMAGHMHMGAMKFKQRPREEQAEPDGQEDAERAAAMYGIDVDQFLKALVSPRVKVGTEWVSKGQNVDQVNWAIGAMAKGLYARVFHWLVKKCNLTLDQQGISRDYFIGVLDIAGFEIFDFNSFEQLWINFVNEKLQQFFNHHMFVLEQEEYAREGIQWTFIDFGLDLQACIELIEKLNEQHLGKHPNFEKPKPPKGKQAEAHFAMRHYAGTVRYNVTNWLEKNKDPLNDTVVSVMKQSKGNDLLVEVWGDYVTQEEAAVAAKSGGGGGKKKGKSGSFMTVSMMYRESLNNLMNMLHKTHPHFIRCIIPNEKKASGVIDASLVLNQLTCNGVLEGIRICRKGFPNRTLHPDFVQRYAVLAAKEAKSNKDPKVAAGAILQAMVNQKKLNEEQFRIGHTKVFFKAGVVAHIEDLRDEKLNEIFSGFQARIKYYNALIEFADRKRQLNAYIVLQRNIRSWCILRTWDWFLLFGKLRPQLKCGKMAEEMAKMAEEQKLLEAQSAKAEAERKAKEEACNKLNAERNRLLEQLEMTKGGSASIEEKLTKLNAAKQELEKGMNDVTDKLSEQEDRNAELERMKRKAQQEVENMKRSIEAVDGSLLKSIEEKEAKENQIRSLQDEINAQDETIGKLNKEKKHQEEINRQLVDDLQAEEAKQAQAALEELEVQLNTVNRAKAGFSSQLTEAKKAAEDETRERHDLNATCRNLEHEIDQCHEMLEEEINSKDDIQRQLSRINSEISQWKTRYEGEGLVGSDELEDLKRKQMARIMDLQEALSTAQNKVISLEKAKGKLLQETEDARSDVDRHLTVIASLEKKQKAFDKIVEDWKRKVDDIQKEIDATNRDSRNTSTEVFKLRSAMDNLTEQIETLRRENKNYAQEIRDLNEQITQGARTFNDLQKAVKRVEQEKDELQHALDEAEAALEAEESKVLRSQIEVQQIRSEVEKRIQEKEEEFENTRKNHQRALESIQASLETEAKSKAEILRIKKKLESDINQLEIALDHANKANVDAQKTLKRLFDQVNVKELQGQVDDEQRRREEIRENYLATEKRLAIALAESEDLAQRIEGAEKSKQQLEIDQADLKSQNTELIASNAALSAMKRKVENDVQIARNELDECLNELKASEERGRKAAADADRLAEEVRQEQEHAAHIDRHRKGLELTAKELQSKIEDAERAMLQFGQKALSKVEEKIRNVANEFHSEQRRHQEAVKGLTKQERRARELQFQVEEDKKMFDRLQEMVEKLQQKIRVQKRQIEEAEEVATQNLSKFRQIQLALENAEERAEVAENSLVRMRSQKRVQ</sequence>
<dbReference type="OMA" id="TWDWFLL"/>
<dbReference type="WBParaSite" id="NBR_0000630201-mRNA-1">
    <property type="protein sequence ID" value="NBR_0000630201-mRNA-1"/>
    <property type="gene ID" value="NBR_0000630201"/>
</dbReference>
<evidence type="ECO:0000256" key="3">
    <source>
        <dbReference type="ARBA" id="ARBA00022840"/>
    </source>
</evidence>
<dbReference type="PRINTS" id="PR00193">
    <property type="entry name" value="MYOSINHEAVY"/>
</dbReference>
<organism evidence="14">
    <name type="scientific">Nippostrongylus brasiliensis</name>
    <name type="common">Rat hookworm</name>
    <dbReference type="NCBI Taxonomy" id="27835"/>
    <lineage>
        <taxon>Eukaryota</taxon>
        <taxon>Metazoa</taxon>
        <taxon>Ecdysozoa</taxon>
        <taxon>Nematoda</taxon>
        <taxon>Chromadorea</taxon>
        <taxon>Rhabditida</taxon>
        <taxon>Rhabditina</taxon>
        <taxon>Rhabditomorpha</taxon>
        <taxon>Strongyloidea</taxon>
        <taxon>Heligmosomidae</taxon>
        <taxon>Nippostrongylus</taxon>
    </lineage>
</organism>
<dbReference type="GO" id="GO:0005524">
    <property type="term" value="F:ATP binding"/>
    <property type="evidence" value="ECO:0007669"/>
    <property type="project" value="UniProtKB-UniRule"/>
</dbReference>
<dbReference type="Gene3D" id="1.20.120.720">
    <property type="entry name" value="Myosin VI head, motor domain, U50 subdomain"/>
    <property type="match status" value="1"/>
</dbReference>
<dbReference type="Gene3D" id="1.20.5.370">
    <property type="match status" value="3"/>
</dbReference>
<feature type="coiled-coil region" evidence="9">
    <location>
        <begin position="836"/>
        <end position="1146"/>
    </location>
</feature>
<dbReference type="GO" id="GO:0007015">
    <property type="term" value="P:actin filament organization"/>
    <property type="evidence" value="ECO:0007669"/>
    <property type="project" value="TreeGrafter"/>
</dbReference>
<comment type="similarity">
    <text evidence="1 8">Belongs to the TRAFAC class myosin-kinesin ATPase superfamily. Myosin family.</text>
</comment>
<dbReference type="InterPro" id="IPR014751">
    <property type="entry name" value="XRCC4-like_C"/>
</dbReference>
<dbReference type="InterPro" id="IPR036961">
    <property type="entry name" value="Kinesin_motor_dom_sf"/>
</dbReference>
<dbReference type="Gene3D" id="3.40.850.10">
    <property type="entry name" value="Kinesin motor domain"/>
    <property type="match status" value="1"/>
</dbReference>
<dbReference type="FunFam" id="1.20.5.370:FF:000009">
    <property type="entry name" value="Myosin heavy chain, isoform G"/>
    <property type="match status" value="1"/>
</dbReference>
<dbReference type="PROSITE" id="PS51456">
    <property type="entry name" value="MYOSIN_MOTOR"/>
    <property type="match status" value="1"/>
</dbReference>
<dbReference type="Gene3D" id="6.20.240.20">
    <property type="match status" value="1"/>
</dbReference>
<dbReference type="GO" id="GO:0051015">
    <property type="term" value="F:actin filament binding"/>
    <property type="evidence" value="ECO:0007669"/>
    <property type="project" value="InterPro"/>
</dbReference>
<evidence type="ECO:0000256" key="1">
    <source>
        <dbReference type="ARBA" id="ARBA00008314"/>
    </source>
</evidence>
<evidence type="ECO:0000256" key="8">
    <source>
        <dbReference type="PROSITE-ProRule" id="PRU00782"/>
    </source>
</evidence>
<dbReference type="CDD" id="cd01377">
    <property type="entry name" value="MYSc_class_II"/>
    <property type="match status" value="1"/>
</dbReference>
<evidence type="ECO:0000256" key="4">
    <source>
        <dbReference type="ARBA" id="ARBA00023054"/>
    </source>
</evidence>
<dbReference type="InterPro" id="IPR008989">
    <property type="entry name" value="Myosin_S1_N"/>
</dbReference>
<keyword evidence="4 9" id="KW-0175">Coiled coil</keyword>
<accession>A0A0N4XUC5</accession>
<dbReference type="EMBL" id="UYSL01019791">
    <property type="protein sequence ID" value="VDL69892.1"/>
    <property type="molecule type" value="Genomic_DNA"/>
</dbReference>
<keyword evidence="2 8" id="KW-0547">Nucleotide-binding</keyword>
<evidence type="ECO:0000256" key="5">
    <source>
        <dbReference type="ARBA" id="ARBA00023123"/>
    </source>
</evidence>
<dbReference type="InterPro" id="IPR002928">
    <property type="entry name" value="Myosin_tail"/>
</dbReference>
<dbReference type="Gene3D" id="1.20.5.340">
    <property type="match status" value="1"/>
</dbReference>
<dbReference type="PROSITE" id="PS51844">
    <property type="entry name" value="SH3_LIKE"/>
    <property type="match status" value="1"/>
</dbReference>
<gene>
    <name evidence="12" type="ORF">NBR_LOCUS6303</name>
</gene>
<dbReference type="GO" id="GO:0016459">
    <property type="term" value="C:myosin complex"/>
    <property type="evidence" value="ECO:0007669"/>
    <property type="project" value="UniProtKB-KW"/>
</dbReference>
<feature type="region of interest" description="Actin-binding" evidence="8">
    <location>
        <begin position="644"/>
        <end position="666"/>
    </location>
</feature>
<keyword evidence="13" id="KW-1185">Reference proteome</keyword>
<evidence type="ECO:0000259" key="11">
    <source>
        <dbReference type="PROSITE" id="PS51844"/>
    </source>
</evidence>
<dbReference type="PANTHER" id="PTHR13140">
    <property type="entry name" value="MYOSIN"/>
    <property type="match status" value="1"/>
</dbReference>
<dbReference type="Proteomes" id="UP000271162">
    <property type="component" value="Unassembled WGS sequence"/>
</dbReference>
<protein>
    <submittedName>
        <fullName evidence="14">Myosin-1 (inferred by orthology to a C. elegans protein)</fullName>
    </submittedName>
</protein>
<dbReference type="SUPFAM" id="SSF90257">
    <property type="entry name" value="Myosin rod fragments"/>
    <property type="match status" value="3"/>
</dbReference>